<organism evidence="2 3">
    <name type="scientific">Lysinibacillus odysseyi 34hs-1 = NBRC 100172</name>
    <dbReference type="NCBI Taxonomy" id="1220589"/>
    <lineage>
        <taxon>Bacteria</taxon>
        <taxon>Bacillati</taxon>
        <taxon>Bacillota</taxon>
        <taxon>Bacilli</taxon>
        <taxon>Bacillales</taxon>
        <taxon>Bacillaceae</taxon>
        <taxon>Lysinibacillus</taxon>
    </lineage>
</organism>
<dbReference type="OrthoDB" id="2735600at2"/>
<keyword evidence="3" id="KW-1185">Reference proteome</keyword>
<gene>
    <name evidence="2" type="ORF">CD32_09930</name>
</gene>
<evidence type="ECO:0000313" key="3">
    <source>
        <dbReference type="Proteomes" id="UP000030437"/>
    </source>
</evidence>
<sequence>MNREERRKRLEELLKERKMKENKLEAERRIAEMLALFPDQANVEILDDKESDRVENEMTEVFPFAWYGRIDWNQWSNKMIIANEDIADIPAIISSLNIDNAIPVYLIVGIYKYPLAKTSLPAVLDNIEEVMSMGADQYIYCPLSKYVIEFSHDDIITLGWL</sequence>
<dbReference type="AlphaFoldDB" id="A0A0A3JEP7"/>
<dbReference type="Proteomes" id="UP000030437">
    <property type="component" value="Unassembled WGS sequence"/>
</dbReference>
<dbReference type="eggNOG" id="ENOG5033RZ6">
    <property type="taxonomic scope" value="Bacteria"/>
</dbReference>
<keyword evidence="1" id="KW-0175">Coiled coil</keyword>
<dbReference type="Pfam" id="PF24172">
    <property type="entry name" value="CdiI_ImmP"/>
    <property type="match status" value="1"/>
</dbReference>
<protein>
    <submittedName>
        <fullName evidence="2">Uncharacterized protein</fullName>
    </submittedName>
</protein>
<reference evidence="2 3" key="1">
    <citation type="submission" date="2014-02" db="EMBL/GenBank/DDBJ databases">
        <title>Draft genome sequence of Lysinibacillus odysseyi NBRC 100172.</title>
        <authorList>
            <person name="Zhang F."/>
            <person name="Wang G."/>
            <person name="Zhang L."/>
        </authorList>
    </citation>
    <scope>NUCLEOTIDE SEQUENCE [LARGE SCALE GENOMIC DNA]</scope>
    <source>
        <strain evidence="2 3">NBRC 100172</strain>
    </source>
</reference>
<feature type="coiled-coil region" evidence="1">
    <location>
        <begin position="3"/>
        <end position="30"/>
    </location>
</feature>
<dbReference type="EMBL" id="JPVP01000054">
    <property type="protein sequence ID" value="KGR85522.1"/>
    <property type="molecule type" value="Genomic_DNA"/>
</dbReference>
<dbReference type="InterPro" id="IPR049585">
    <property type="entry name" value="CdiI_EcoliA0-like"/>
</dbReference>
<evidence type="ECO:0000256" key="1">
    <source>
        <dbReference type="SAM" id="Coils"/>
    </source>
</evidence>
<proteinExistence type="predicted"/>
<accession>A0A0A3JEP7</accession>
<dbReference type="RefSeq" id="WP_036154009.1">
    <property type="nucleotide sequence ID" value="NZ_AVCX01000007.1"/>
</dbReference>
<evidence type="ECO:0000313" key="2">
    <source>
        <dbReference type="EMBL" id="KGR85522.1"/>
    </source>
</evidence>
<name>A0A0A3JEP7_9BACI</name>
<dbReference type="CDD" id="cd20693">
    <property type="entry name" value="CdiI_EcoliA0-like"/>
    <property type="match status" value="1"/>
</dbReference>
<comment type="caution">
    <text evidence="2">The sequence shown here is derived from an EMBL/GenBank/DDBJ whole genome shotgun (WGS) entry which is preliminary data.</text>
</comment>